<comment type="caution">
    <text evidence="1">The sequence shown here is derived from an EMBL/GenBank/DDBJ whole genome shotgun (WGS) entry which is preliminary data.</text>
</comment>
<name>A0ACA9KKK0_9GLOM</name>
<keyword evidence="2" id="KW-1185">Reference proteome</keyword>
<reference evidence="1" key="1">
    <citation type="submission" date="2021-06" db="EMBL/GenBank/DDBJ databases">
        <authorList>
            <person name="Kallberg Y."/>
            <person name="Tangrot J."/>
            <person name="Rosling A."/>
        </authorList>
    </citation>
    <scope>NUCLEOTIDE SEQUENCE</scope>
    <source>
        <strain evidence="1">AU212A</strain>
    </source>
</reference>
<sequence length="551" mass="61943">MSQEKSQEEVEIRELWIKKICDNHKHTKFETKEIYDFIIVGAGTAGCVLARELIYCIPKISILVLEAGGPDAHSNGLISLPCTWPTAAFLVDDHNWGYVTEEQKMQSHINPTKEMIKKAKEYNNWAAQGPEYKIWDWDHCLEVFKAMENNSRKKSDKNFKKFHGFNGLLHVEDCHDGIQDIMSGVIDAAKNLDIPYNEDFNGERQNGVGTYQFTSKEGKRCSLVDSYLRDALKKVELHPGLESNDIGKVAAVDIRSYTHVLDIIWDKENKKENIAIGVRYFYNGIIREVFVAPKGEVILCGGVFNSPQILMISGVGPKENLEANNIKIRRELPVGRNLMDHPSCSISAKSTKGSIHHLSSGGEIVIIHKANVEGKIPCKENFFDENPDCQITATPFCSPSKYNNTDRINLLPALNVPSSVADDLYRMISSLKLCREIIKQPPLSTVYNVKEIGINDEFGKWCTNDIDMSDEDWEKYILNKSFSSSHACGTVKMAPESKGGVVNHRLQVHGTKNLRVVDASIFPYIPSGNTNAPTAMVAWKASRLIIEDYME</sequence>
<gene>
    <name evidence="1" type="ORF">SCALOS_LOCUS2313</name>
</gene>
<accession>A0ACA9KKK0</accession>
<dbReference type="EMBL" id="CAJVPM010002000">
    <property type="protein sequence ID" value="CAG8478120.1"/>
    <property type="molecule type" value="Genomic_DNA"/>
</dbReference>
<organism evidence="1 2">
    <name type="scientific">Scutellospora calospora</name>
    <dbReference type="NCBI Taxonomy" id="85575"/>
    <lineage>
        <taxon>Eukaryota</taxon>
        <taxon>Fungi</taxon>
        <taxon>Fungi incertae sedis</taxon>
        <taxon>Mucoromycota</taxon>
        <taxon>Glomeromycotina</taxon>
        <taxon>Glomeromycetes</taxon>
        <taxon>Diversisporales</taxon>
        <taxon>Gigasporaceae</taxon>
        <taxon>Scutellospora</taxon>
    </lineage>
</organism>
<dbReference type="Proteomes" id="UP000789860">
    <property type="component" value="Unassembled WGS sequence"/>
</dbReference>
<protein>
    <submittedName>
        <fullName evidence="1">7206_t:CDS:1</fullName>
    </submittedName>
</protein>
<evidence type="ECO:0000313" key="2">
    <source>
        <dbReference type="Proteomes" id="UP000789860"/>
    </source>
</evidence>
<evidence type="ECO:0000313" key="1">
    <source>
        <dbReference type="EMBL" id="CAG8478120.1"/>
    </source>
</evidence>
<proteinExistence type="predicted"/>